<comment type="caution">
    <text evidence="3">The sequence shown here is derived from an EMBL/GenBank/DDBJ whole genome shotgun (WGS) entry which is preliminary data.</text>
</comment>
<dbReference type="InterPro" id="IPR011993">
    <property type="entry name" value="PH-like_dom_sf"/>
</dbReference>
<dbReference type="Proteomes" id="UP000663879">
    <property type="component" value="Unassembled WGS sequence"/>
</dbReference>
<evidence type="ECO:0000259" key="2">
    <source>
        <dbReference type="PROSITE" id="PS01179"/>
    </source>
</evidence>
<feature type="region of interest" description="Disordered" evidence="1">
    <location>
        <begin position="1"/>
        <end position="24"/>
    </location>
</feature>
<feature type="region of interest" description="Disordered" evidence="1">
    <location>
        <begin position="53"/>
        <end position="89"/>
    </location>
</feature>
<dbReference type="PROSITE" id="PS01179">
    <property type="entry name" value="PID"/>
    <property type="match status" value="1"/>
</dbReference>
<feature type="domain" description="PID" evidence="2">
    <location>
        <begin position="165"/>
        <end position="276"/>
    </location>
</feature>
<dbReference type="SUPFAM" id="SSF50729">
    <property type="entry name" value="PH domain-like"/>
    <property type="match status" value="1"/>
</dbReference>
<feature type="compositionally biased region" description="Polar residues" evidence="1">
    <location>
        <begin position="77"/>
        <end position="89"/>
    </location>
</feature>
<dbReference type="PANTHER" id="PTHR11232">
    <property type="entry name" value="PHOSPHOTYROSINE INTERACTION DOMAIN-CONTAINING FAMILY MEMBER"/>
    <property type="match status" value="1"/>
</dbReference>
<keyword evidence="4" id="KW-1185">Reference proteome</keyword>
<organism evidence="3 4">
    <name type="scientific">Brachionus calyciflorus</name>
    <dbReference type="NCBI Taxonomy" id="104777"/>
    <lineage>
        <taxon>Eukaryota</taxon>
        <taxon>Metazoa</taxon>
        <taxon>Spiralia</taxon>
        <taxon>Gnathifera</taxon>
        <taxon>Rotifera</taxon>
        <taxon>Eurotatoria</taxon>
        <taxon>Monogononta</taxon>
        <taxon>Pseudotrocha</taxon>
        <taxon>Ploima</taxon>
        <taxon>Brachionidae</taxon>
        <taxon>Brachionus</taxon>
    </lineage>
</organism>
<name>A0A813MTN1_9BILA</name>
<evidence type="ECO:0000256" key="1">
    <source>
        <dbReference type="SAM" id="MobiDB-lite"/>
    </source>
</evidence>
<dbReference type="InterPro" id="IPR051133">
    <property type="entry name" value="Adapter_Engulfment-Domain"/>
</dbReference>
<feature type="compositionally biased region" description="Basic and acidic residues" evidence="1">
    <location>
        <begin position="1"/>
        <end position="17"/>
    </location>
</feature>
<dbReference type="EMBL" id="CAJNOC010000169">
    <property type="protein sequence ID" value="CAF0722168.1"/>
    <property type="molecule type" value="Genomic_DNA"/>
</dbReference>
<sequence length="321" mass="36462">MIKNEDLTISSPRHEASTQDETDIELIDEEHLFKTNKKQKKQKNYKNFKPDEFIYSSSSSSSKSSESASPPLSYSSRQCTSSANSDMSSKSIFQEQKIEKIYSNSLLDLNQSYVKTSNRGEAVRKRNSSLENSIYTTPESSRSNKCPKTIWKNDPQNLIKGSFNFGVNYLGSSAITKMKNNEDPVKATIDRLKNTSKNTPYPLPKIELAVSINGVKLLNVKTKETLFNYDIKHINNVCQDQDDLKYFAFSTQSDPSAHYYCHVFSCKDKDLSTQFIQRKKEKIAVVRQNISSSDEENGSDESSGEETVILIINYVKINKQI</sequence>
<dbReference type="OrthoDB" id="10039052at2759"/>
<dbReference type="Gene3D" id="2.30.29.30">
    <property type="entry name" value="Pleckstrin-homology domain (PH domain)/Phosphotyrosine-binding domain (PTB)"/>
    <property type="match status" value="1"/>
</dbReference>
<dbReference type="SMART" id="SM00462">
    <property type="entry name" value="PTB"/>
    <property type="match status" value="1"/>
</dbReference>
<dbReference type="InterPro" id="IPR006020">
    <property type="entry name" value="PTB/PI_dom"/>
</dbReference>
<feature type="compositionally biased region" description="Low complexity" evidence="1">
    <location>
        <begin position="56"/>
        <end position="76"/>
    </location>
</feature>
<reference evidence="3" key="1">
    <citation type="submission" date="2021-02" db="EMBL/GenBank/DDBJ databases">
        <authorList>
            <person name="Nowell W R."/>
        </authorList>
    </citation>
    <scope>NUCLEOTIDE SEQUENCE</scope>
    <source>
        <strain evidence="3">Ploen Becks lab</strain>
    </source>
</reference>
<dbReference type="Pfam" id="PF00640">
    <property type="entry name" value="PID"/>
    <property type="match status" value="1"/>
</dbReference>
<proteinExistence type="predicted"/>
<evidence type="ECO:0000313" key="4">
    <source>
        <dbReference type="Proteomes" id="UP000663879"/>
    </source>
</evidence>
<protein>
    <recommendedName>
        <fullName evidence="2">PID domain-containing protein</fullName>
    </recommendedName>
</protein>
<accession>A0A813MTN1</accession>
<gene>
    <name evidence="3" type="ORF">OXX778_LOCUS2241</name>
</gene>
<dbReference type="AlphaFoldDB" id="A0A813MTN1"/>
<evidence type="ECO:0000313" key="3">
    <source>
        <dbReference type="EMBL" id="CAF0722168.1"/>
    </source>
</evidence>
<dbReference type="PANTHER" id="PTHR11232:SF45">
    <property type="entry name" value="GENE 7694-RELATED"/>
    <property type="match status" value="1"/>
</dbReference>